<feature type="compositionally biased region" description="Low complexity" evidence="9">
    <location>
        <begin position="463"/>
        <end position="472"/>
    </location>
</feature>
<evidence type="ECO:0000256" key="5">
    <source>
        <dbReference type="ARBA" id="ARBA00022989"/>
    </source>
</evidence>
<dbReference type="GO" id="GO:0042171">
    <property type="term" value="F:lysophosphatidic acid acyltransferase activity"/>
    <property type="evidence" value="ECO:0007669"/>
    <property type="project" value="TreeGrafter"/>
</dbReference>
<dbReference type="GO" id="GO:0005509">
    <property type="term" value="F:calcium ion binding"/>
    <property type="evidence" value="ECO:0007669"/>
    <property type="project" value="InterPro"/>
</dbReference>
<evidence type="ECO:0000256" key="6">
    <source>
        <dbReference type="ARBA" id="ARBA00023098"/>
    </source>
</evidence>
<reference evidence="12" key="1">
    <citation type="submission" date="2025-08" db="UniProtKB">
        <authorList>
            <consortium name="Ensembl"/>
        </authorList>
    </citation>
    <scope>IDENTIFICATION</scope>
</reference>
<dbReference type="PANTHER" id="PTHR23063">
    <property type="entry name" value="PHOSPHOLIPID ACYLTRANSFERASE"/>
    <property type="match status" value="1"/>
</dbReference>
<dbReference type="GO" id="GO:0005783">
    <property type="term" value="C:endoplasmic reticulum"/>
    <property type="evidence" value="ECO:0007669"/>
    <property type="project" value="TreeGrafter"/>
</dbReference>
<dbReference type="Proteomes" id="UP000694546">
    <property type="component" value="Chromosome 14"/>
</dbReference>
<dbReference type="GeneTree" id="ENSGT01030000234574"/>
<dbReference type="GO" id="GO:0016020">
    <property type="term" value="C:membrane"/>
    <property type="evidence" value="ECO:0007669"/>
    <property type="project" value="UniProtKB-SubCell"/>
</dbReference>
<protein>
    <submittedName>
        <fullName evidence="12">Lysophosphatidylcholine acyltransferase 2</fullName>
    </submittedName>
</protein>
<proteinExistence type="predicted"/>
<dbReference type="PROSITE" id="PS50222">
    <property type="entry name" value="EF_HAND_2"/>
    <property type="match status" value="2"/>
</dbReference>
<dbReference type="PROSITE" id="PS00018">
    <property type="entry name" value="EF_HAND_1"/>
    <property type="match status" value="2"/>
</dbReference>
<dbReference type="GO" id="GO:0047184">
    <property type="term" value="F:1-acylglycerophosphocholine O-acyltransferase activity"/>
    <property type="evidence" value="ECO:0007669"/>
    <property type="project" value="TreeGrafter"/>
</dbReference>
<evidence type="ECO:0000313" key="13">
    <source>
        <dbReference type="Proteomes" id="UP000694546"/>
    </source>
</evidence>
<feature type="transmembrane region" description="Helical" evidence="10">
    <location>
        <begin position="39"/>
        <end position="64"/>
    </location>
</feature>
<keyword evidence="4" id="KW-0106">Calcium</keyword>
<evidence type="ECO:0000313" key="12">
    <source>
        <dbReference type="Ensembl" id="ENSGMOP00000063810.1"/>
    </source>
</evidence>
<keyword evidence="7 10" id="KW-0472">Membrane</keyword>
<keyword evidence="8" id="KW-0012">Acyltransferase</keyword>
<keyword evidence="6" id="KW-0443">Lipid metabolism</keyword>
<dbReference type="Pfam" id="PF13405">
    <property type="entry name" value="EF-hand_6"/>
    <property type="match status" value="1"/>
</dbReference>
<evidence type="ECO:0000256" key="3">
    <source>
        <dbReference type="ARBA" id="ARBA00022723"/>
    </source>
</evidence>
<dbReference type="AlphaFoldDB" id="A0A8C5CRM3"/>
<dbReference type="GO" id="GO:0008654">
    <property type="term" value="P:phospholipid biosynthetic process"/>
    <property type="evidence" value="ECO:0007669"/>
    <property type="project" value="UniProtKB-KW"/>
</dbReference>
<dbReference type="CDD" id="cd00051">
    <property type="entry name" value="EFh"/>
    <property type="match status" value="1"/>
</dbReference>
<dbReference type="InterPro" id="IPR011992">
    <property type="entry name" value="EF-hand-dom_pair"/>
</dbReference>
<keyword evidence="3" id="KW-0479">Metal-binding</keyword>
<evidence type="ECO:0000256" key="2">
    <source>
        <dbReference type="ARBA" id="ARBA00022692"/>
    </source>
</evidence>
<name>A0A8C5CRM3_GADMO</name>
<organism evidence="12 13">
    <name type="scientific">Gadus morhua</name>
    <name type="common">Atlantic cod</name>
    <dbReference type="NCBI Taxonomy" id="8049"/>
    <lineage>
        <taxon>Eukaryota</taxon>
        <taxon>Metazoa</taxon>
        <taxon>Chordata</taxon>
        <taxon>Craniata</taxon>
        <taxon>Vertebrata</taxon>
        <taxon>Euteleostomi</taxon>
        <taxon>Actinopterygii</taxon>
        <taxon>Neopterygii</taxon>
        <taxon>Teleostei</taxon>
        <taxon>Neoteleostei</taxon>
        <taxon>Acanthomorphata</taxon>
        <taxon>Zeiogadaria</taxon>
        <taxon>Gadariae</taxon>
        <taxon>Gadiformes</taxon>
        <taxon>Gadoidei</taxon>
        <taxon>Gadidae</taxon>
        <taxon>Gadus</taxon>
    </lineage>
</organism>
<feature type="domain" description="EF-hand" evidence="11">
    <location>
        <begin position="361"/>
        <end position="396"/>
    </location>
</feature>
<gene>
    <name evidence="12" type="primary">LPCAT2</name>
    <name evidence="12" type="synonym">lpcat2</name>
</gene>
<accession>A0A8C5CRM3</accession>
<dbReference type="Gene3D" id="1.10.238.10">
    <property type="entry name" value="EF-hand"/>
    <property type="match status" value="1"/>
</dbReference>
<reference evidence="12" key="2">
    <citation type="submission" date="2025-09" db="UniProtKB">
        <authorList>
            <consortium name="Ensembl"/>
        </authorList>
    </citation>
    <scope>IDENTIFICATION</scope>
</reference>
<evidence type="ECO:0000259" key="11">
    <source>
        <dbReference type="PROSITE" id="PS50222"/>
    </source>
</evidence>
<keyword evidence="5 10" id="KW-1133">Transmembrane helix</keyword>
<evidence type="ECO:0000256" key="9">
    <source>
        <dbReference type="SAM" id="MobiDB-lite"/>
    </source>
</evidence>
<dbReference type="Pfam" id="PF00036">
    <property type="entry name" value="EF-hand_1"/>
    <property type="match status" value="1"/>
</dbReference>
<dbReference type="SUPFAM" id="SSF69593">
    <property type="entry name" value="Glycerol-3-phosphate (1)-acyltransferase"/>
    <property type="match status" value="1"/>
</dbReference>
<sequence length="486" mass="54524">MPPQRIFALPRQQSLLLPAVINPFVQETKLSKADIIKCVLLGIFLVPIRGILLSLVLMITWPVAVITTFKHPLKGSVEPMTGWRRFMCRRVMAPLGRAYYFAMGFRVVVKGKQVSSREAPILAVAPHSTFFDGIVCIVAGLPSTVSRVENLATPIFGRCVRCLQPVLVSRERTDSRKNTIREIEKRAKSEGVWPQVCHTHTLLLLTLCQLYTTVEIEFLPPQIPTEEEKKSAPLFASTVRRVMAEALGVPVTDHTYEDCRLMISAGELTLPMEAGLVEFTKISRKLNLKWENVQKELEGFAVKASSCQGGRISIQEFARFLKLPISPALEELFALFDRDGDGTIDFREYVIGVTILCRPANTEDVLRMAFKLFDTDEDQRITRLEFSALLRSALGVSDLNMTKLFKEIDSIYHDIVFVSLPAEFEAFALTHPEYAKLFTTYLELQRYQALKVSGDEGPEWPLEEGLLQGPGPADQGSDSASDKKDD</sequence>
<dbReference type="PANTHER" id="PTHR23063:SF21">
    <property type="entry name" value="LYSOPHOSPHATIDYLCHOLINE ACYLTRANSFERASE 2"/>
    <property type="match status" value="1"/>
</dbReference>
<feature type="domain" description="EF-hand" evidence="11">
    <location>
        <begin position="324"/>
        <end position="359"/>
    </location>
</feature>
<dbReference type="InterPro" id="IPR002048">
    <property type="entry name" value="EF_hand_dom"/>
</dbReference>
<dbReference type="Ensembl" id="ENSGMOT00000072906.1">
    <property type="protein sequence ID" value="ENSGMOP00000063810.1"/>
    <property type="gene ID" value="ENSGMOG00000004073.2"/>
</dbReference>
<evidence type="ECO:0000256" key="4">
    <source>
        <dbReference type="ARBA" id="ARBA00022837"/>
    </source>
</evidence>
<evidence type="ECO:0000256" key="10">
    <source>
        <dbReference type="SAM" id="Phobius"/>
    </source>
</evidence>
<keyword evidence="1" id="KW-0808">Transferase</keyword>
<dbReference type="SUPFAM" id="SSF47473">
    <property type="entry name" value="EF-hand"/>
    <property type="match status" value="1"/>
</dbReference>
<keyword evidence="2 10" id="KW-0812">Transmembrane</keyword>
<evidence type="ECO:0000256" key="8">
    <source>
        <dbReference type="ARBA" id="ARBA00023315"/>
    </source>
</evidence>
<keyword evidence="13" id="KW-1185">Reference proteome</keyword>
<dbReference type="InterPro" id="IPR018247">
    <property type="entry name" value="EF_Hand_1_Ca_BS"/>
</dbReference>
<evidence type="ECO:0000256" key="7">
    <source>
        <dbReference type="ARBA" id="ARBA00023136"/>
    </source>
</evidence>
<feature type="region of interest" description="Disordered" evidence="9">
    <location>
        <begin position="455"/>
        <end position="486"/>
    </location>
</feature>
<dbReference type="SMART" id="SM00054">
    <property type="entry name" value="EFh"/>
    <property type="match status" value="2"/>
</dbReference>
<evidence type="ECO:0000256" key="1">
    <source>
        <dbReference type="ARBA" id="ARBA00022679"/>
    </source>
</evidence>